<reference evidence="1 2" key="1">
    <citation type="submission" date="2019-03" db="EMBL/GenBank/DDBJ databases">
        <title>Genomic Encyclopedia of Type Strains, Phase IV (KMG-IV): sequencing the most valuable type-strain genomes for metagenomic binning, comparative biology and taxonomic classification.</title>
        <authorList>
            <person name="Goeker M."/>
        </authorList>
    </citation>
    <scope>NUCLEOTIDE SEQUENCE [LARGE SCALE GENOMIC DNA]</scope>
    <source>
        <strain evidence="1 2">DSM 13328</strain>
    </source>
</reference>
<accession>A0A484F8T6</accession>
<dbReference type="AlphaFoldDB" id="A0A484F8T6"/>
<organism evidence="1 2">
    <name type="scientific">Methanimicrococcus blatticola</name>
    <dbReference type="NCBI Taxonomy" id="91560"/>
    <lineage>
        <taxon>Archaea</taxon>
        <taxon>Methanobacteriati</taxon>
        <taxon>Methanobacteriota</taxon>
        <taxon>Stenosarchaea group</taxon>
        <taxon>Methanomicrobia</taxon>
        <taxon>Methanosarcinales</taxon>
        <taxon>Methanosarcinaceae</taxon>
        <taxon>Methanimicrococcus</taxon>
    </lineage>
</organism>
<name>A0A484F8T6_9EURY</name>
<dbReference type="Proteomes" id="UP000294855">
    <property type="component" value="Unassembled WGS sequence"/>
</dbReference>
<protein>
    <submittedName>
        <fullName evidence="1">Uncharacterized protein</fullName>
    </submittedName>
</protein>
<evidence type="ECO:0000313" key="1">
    <source>
        <dbReference type="EMBL" id="TDQ71286.1"/>
    </source>
</evidence>
<dbReference type="EMBL" id="SNYS01000005">
    <property type="protein sequence ID" value="TDQ71286.1"/>
    <property type="molecule type" value="Genomic_DNA"/>
</dbReference>
<comment type="caution">
    <text evidence="1">The sequence shown here is derived from an EMBL/GenBank/DDBJ whole genome shotgun (WGS) entry which is preliminary data.</text>
</comment>
<keyword evidence="2" id="KW-1185">Reference proteome</keyword>
<evidence type="ECO:0000313" key="2">
    <source>
        <dbReference type="Proteomes" id="UP000294855"/>
    </source>
</evidence>
<sequence length="39" mass="4495">MAFTAPNPRRIYKNNLITDVVLQVRFPPILRIESDVPSI</sequence>
<proteinExistence type="predicted"/>
<gene>
    <name evidence="1" type="ORF">C7391_0394</name>
</gene>